<evidence type="ECO:0000313" key="2">
    <source>
        <dbReference type="EMBL" id="PPQ80778.1"/>
    </source>
</evidence>
<evidence type="ECO:0000313" key="3">
    <source>
        <dbReference type="Proteomes" id="UP000283269"/>
    </source>
</evidence>
<dbReference type="GO" id="GO:0005524">
    <property type="term" value="F:ATP binding"/>
    <property type="evidence" value="ECO:0007669"/>
    <property type="project" value="InterPro"/>
</dbReference>
<dbReference type="InParanoid" id="A0A409WQJ3"/>
<reference evidence="2 3" key="1">
    <citation type="journal article" date="2018" name="Evol. Lett.">
        <title>Horizontal gene cluster transfer increased hallucinogenic mushroom diversity.</title>
        <authorList>
            <person name="Reynolds H.T."/>
            <person name="Vijayakumar V."/>
            <person name="Gluck-Thaler E."/>
            <person name="Korotkin H.B."/>
            <person name="Matheny P.B."/>
            <person name="Slot J.C."/>
        </authorList>
    </citation>
    <scope>NUCLEOTIDE SEQUENCE [LARGE SCALE GENOMIC DNA]</scope>
    <source>
        <strain evidence="2 3">2631</strain>
    </source>
</reference>
<protein>
    <recommendedName>
        <fullName evidence="1">Protein kinase domain-containing protein</fullName>
    </recommendedName>
</protein>
<gene>
    <name evidence="2" type="ORF">CVT25_001915</name>
</gene>
<proteinExistence type="predicted"/>
<evidence type="ECO:0000259" key="1">
    <source>
        <dbReference type="PROSITE" id="PS50011"/>
    </source>
</evidence>
<dbReference type="Gene3D" id="1.10.510.10">
    <property type="entry name" value="Transferase(Phosphotransferase) domain 1"/>
    <property type="match status" value="1"/>
</dbReference>
<dbReference type="AlphaFoldDB" id="A0A409WQJ3"/>
<feature type="domain" description="Protein kinase" evidence="1">
    <location>
        <begin position="75"/>
        <end position="342"/>
    </location>
</feature>
<keyword evidence="3" id="KW-1185">Reference proteome</keyword>
<organism evidence="2 3">
    <name type="scientific">Psilocybe cyanescens</name>
    <dbReference type="NCBI Taxonomy" id="93625"/>
    <lineage>
        <taxon>Eukaryota</taxon>
        <taxon>Fungi</taxon>
        <taxon>Dikarya</taxon>
        <taxon>Basidiomycota</taxon>
        <taxon>Agaricomycotina</taxon>
        <taxon>Agaricomycetes</taxon>
        <taxon>Agaricomycetidae</taxon>
        <taxon>Agaricales</taxon>
        <taxon>Agaricineae</taxon>
        <taxon>Strophariaceae</taxon>
        <taxon>Psilocybe</taxon>
    </lineage>
</organism>
<comment type="caution">
    <text evidence="2">The sequence shown here is derived from an EMBL/GenBank/DDBJ whole genome shotgun (WGS) entry which is preliminary data.</text>
</comment>
<dbReference type="Proteomes" id="UP000283269">
    <property type="component" value="Unassembled WGS sequence"/>
</dbReference>
<name>A0A409WQJ3_PSICY</name>
<dbReference type="STRING" id="93625.A0A409WQJ3"/>
<dbReference type="EMBL" id="NHYD01003308">
    <property type="protein sequence ID" value="PPQ80778.1"/>
    <property type="molecule type" value="Genomic_DNA"/>
</dbReference>
<dbReference type="GO" id="GO:0004672">
    <property type="term" value="F:protein kinase activity"/>
    <property type="evidence" value="ECO:0007669"/>
    <property type="project" value="InterPro"/>
</dbReference>
<accession>A0A409WQJ3</accession>
<feature type="non-terminal residue" evidence="2">
    <location>
        <position position="1"/>
    </location>
</feature>
<dbReference type="InterPro" id="IPR011009">
    <property type="entry name" value="Kinase-like_dom_sf"/>
</dbReference>
<sequence>NGHFAKRRLPSSLEIWKTLHGEPYVAVWNDLRPLLEKHGFRLWRTGFGAQVWDDNLPQCDNFLFLTPHKSRNVSLVRWKRFLTTRVGLRHAARMDGVRDVVLRVIVASGEGGTHLQILKRLSSPPDILLSNNHILPILYEITFQDIVILAVPKLILDLSEVISPRFSNSVEDMLYMVLQAFEGAAYLHRNRIGHRDLFLPNFMVEWMPESMSERTSMTRPRVYVIDFETAIDFPEDSLESERLCADFPFALDQYGRHVAPEIEAMPMQPYCPFRLDMWQLGKDLHEEFQTGLDEIDQLWLSLCAPVPRDRSTADGALQALDAYLRRTPCLDLHRKIPVLSST</sequence>
<dbReference type="InterPro" id="IPR000719">
    <property type="entry name" value="Prot_kinase_dom"/>
</dbReference>
<dbReference type="SMART" id="SM00220">
    <property type="entry name" value="S_TKc"/>
    <property type="match status" value="1"/>
</dbReference>
<dbReference type="OrthoDB" id="2985259at2759"/>
<dbReference type="PROSITE" id="PS50011">
    <property type="entry name" value="PROTEIN_KINASE_DOM"/>
    <property type="match status" value="1"/>
</dbReference>
<dbReference type="SUPFAM" id="SSF56112">
    <property type="entry name" value="Protein kinase-like (PK-like)"/>
    <property type="match status" value="1"/>
</dbReference>